<reference evidence="3 4" key="1">
    <citation type="submission" date="2020-08" db="EMBL/GenBank/DDBJ databases">
        <title>Genomic Encyclopedia of Type Strains, Phase IV (KMG-IV): sequencing the most valuable type-strain genomes for metagenomic binning, comparative biology and taxonomic classification.</title>
        <authorList>
            <person name="Goeker M."/>
        </authorList>
    </citation>
    <scope>NUCLEOTIDE SEQUENCE [LARGE SCALE GENOMIC DNA]</scope>
    <source>
        <strain evidence="3 4">DSM 45385</strain>
    </source>
</reference>
<feature type="chain" id="PRO_5030977954" evidence="2">
    <location>
        <begin position="26"/>
        <end position="87"/>
    </location>
</feature>
<keyword evidence="4" id="KW-1185">Reference proteome</keyword>
<gene>
    <name evidence="3" type="ORF">HNR40_003259</name>
</gene>
<dbReference type="AlphaFoldDB" id="A0A7W8EFP3"/>
<comment type="caution">
    <text evidence="3">The sequence shown here is derived from an EMBL/GenBank/DDBJ whole genome shotgun (WGS) entry which is preliminary data.</text>
</comment>
<sequence>MRGTAPLFGALSVAALLALAVPAYAACPPIPEQATLDDVFNPIPQGLIEPDDTVVIQPRGFTGVPDIGCPPGQKKTPDGRCAQVPTF</sequence>
<evidence type="ECO:0000256" key="1">
    <source>
        <dbReference type="SAM" id="MobiDB-lite"/>
    </source>
</evidence>
<protein>
    <submittedName>
        <fullName evidence="3">Uncharacterized protein</fullName>
    </submittedName>
</protein>
<evidence type="ECO:0000256" key="2">
    <source>
        <dbReference type="SAM" id="SignalP"/>
    </source>
</evidence>
<dbReference type="Proteomes" id="UP000568380">
    <property type="component" value="Unassembled WGS sequence"/>
</dbReference>
<feature type="region of interest" description="Disordered" evidence="1">
    <location>
        <begin position="67"/>
        <end position="87"/>
    </location>
</feature>
<proteinExistence type="predicted"/>
<dbReference type="EMBL" id="JACHIN010000004">
    <property type="protein sequence ID" value="MBB5077784.1"/>
    <property type="molecule type" value="Genomic_DNA"/>
</dbReference>
<name>A0A7W8EFP3_9ACTN</name>
<dbReference type="RefSeq" id="WP_184961974.1">
    <property type="nucleotide sequence ID" value="NZ_JACHIN010000004.1"/>
</dbReference>
<organism evidence="3 4">
    <name type="scientific">Nonomuraea endophytica</name>
    <dbReference type="NCBI Taxonomy" id="714136"/>
    <lineage>
        <taxon>Bacteria</taxon>
        <taxon>Bacillati</taxon>
        <taxon>Actinomycetota</taxon>
        <taxon>Actinomycetes</taxon>
        <taxon>Streptosporangiales</taxon>
        <taxon>Streptosporangiaceae</taxon>
        <taxon>Nonomuraea</taxon>
    </lineage>
</organism>
<evidence type="ECO:0000313" key="3">
    <source>
        <dbReference type="EMBL" id="MBB5077784.1"/>
    </source>
</evidence>
<feature type="signal peptide" evidence="2">
    <location>
        <begin position="1"/>
        <end position="25"/>
    </location>
</feature>
<evidence type="ECO:0000313" key="4">
    <source>
        <dbReference type="Proteomes" id="UP000568380"/>
    </source>
</evidence>
<keyword evidence="2" id="KW-0732">Signal</keyword>
<accession>A0A7W8EFP3</accession>